<dbReference type="Pfam" id="PF16095">
    <property type="entry name" value="COR-A"/>
    <property type="match status" value="1"/>
</dbReference>
<proteinExistence type="predicted"/>
<keyword evidence="4" id="KW-1185">Reference proteome</keyword>
<dbReference type="Proteomes" id="UP001634394">
    <property type="component" value="Unassembled WGS sequence"/>
</dbReference>
<evidence type="ECO:0000313" key="4">
    <source>
        <dbReference type="Proteomes" id="UP001634394"/>
    </source>
</evidence>
<accession>A0ABD3XUJ3</accession>
<dbReference type="InterPro" id="IPR032171">
    <property type="entry name" value="COR-A"/>
</dbReference>
<organism evidence="3 4">
    <name type="scientific">Sinanodonta woodiana</name>
    <name type="common">Chinese pond mussel</name>
    <name type="synonym">Anodonta woodiana</name>
    <dbReference type="NCBI Taxonomy" id="1069815"/>
    <lineage>
        <taxon>Eukaryota</taxon>
        <taxon>Metazoa</taxon>
        <taxon>Spiralia</taxon>
        <taxon>Lophotrochozoa</taxon>
        <taxon>Mollusca</taxon>
        <taxon>Bivalvia</taxon>
        <taxon>Autobranchia</taxon>
        <taxon>Heteroconchia</taxon>
        <taxon>Palaeoheterodonta</taxon>
        <taxon>Unionida</taxon>
        <taxon>Unionoidea</taxon>
        <taxon>Unionidae</taxon>
        <taxon>Unioninae</taxon>
        <taxon>Sinanodonta</taxon>
    </lineage>
</organism>
<evidence type="ECO:0000256" key="1">
    <source>
        <dbReference type="ARBA" id="ARBA00022737"/>
    </source>
</evidence>
<dbReference type="InterPro" id="IPR036388">
    <property type="entry name" value="WH-like_DNA-bd_sf"/>
</dbReference>
<comment type="caution">
    <text evidence="3">The sequence shown here is derived from an EMBL/GenBank/DDBJ whole genome shotgun (WGS) entry which is preliminary data.</text>
</comment>
<keyword evidence="1" id="KW-0677">Repeat</keyword>
<feature type="domain" description="COR" evidence="2">
    <location>
        <begin position="84"/>
        <end position="179"/>
    </location>
</feature>
<dbReference type="AlphaFoldDB" id="A0ABD3XUJ3"/>
<evidence type="ECO:0000313" key="3">
    <source>
        <dbReference type="EMBL" id="KAL3888757.1"/>
    </source>
</evidence>
<reference evidence="3 4" key="1">
    <citation type="submission" date="2024-11" db="EMBL/GenBank/DDBJ databases">
        <title>Chromosome-level genome assembly of the freshwater bivalve Anodonta woodiana.</title>
        <authorList>
            <person name="Chen X."/>
        </authorList>
    </citation>
    <scope>NUCLEOTIDE SEQUENCE [LARGE SCALE GENOMIC DNA]</scope>
    <source>
        <strain evidence="3">MN2024</strain>
        <tissue evidence="3">Gills</tissue>
    </source>
</reference>
<dbReference type="Gene3D" id="1.10.10.10">
    <property type="entry name" value="Winged helix-like DNA-binding domain superfamily/Winged helix DNA-binding domain"/>
    <property type="match status" value="1"/>
</dbReference>
<name>A0ABD3XUJ3_SINWO</name>
<sequence>MNQCHKLQIIPPLIIVFSSQELRKKFIDDYFMEIRRMLQNKPIVYHLVDSFAIDNTQCDPKLEDLKRRIFELASQQPYWGEEKPARWLPLEQEIMTLKAYGVKVAPISLIEELNSSSSIKIEDRDELELFLSFQHEIGTILYFNAEGLREKIVLDPQWMIDALKSLITAQMFIRQNAKIIKVWYDFKEKGKLTHKLI</sequence>
<gene>
    <name evidence="3" type="ORF">ACJMK2_001117</name>
</gene>
<dbReference type="EMBL" id="JBJQND010000001">
    <property type="protein sequence ID" value="KAL3888757.1"/>
    <property type="molecule type" value="Genomic_DNA"/>
</dbReference>
<feature type="non-terminal residue" evidence="3">
    <location>
        <position position="197"/>
    </location>
</feature>
<protein>
    <recommendedName>
        <fullName evidence="2">COR domain-containing protein</fullName>
    </recommendedName>
</protein>
<evidence type="ECO:0000259" key="2">
    <source>
        <dbReference type="Pfam" id="PF16095"/>
    </source>
</evidence>